<dbReference type="InterPro" id="IPR050131">
    <property type="entry name" value="Peptidase_S8_subtilisin-like"/>
</dbReference>
<dbReference type="SUPFAM" id="SSF52743">
    <property type="entry name" value="Subtilisin-like"/>
    <property type="match status" value="1"/>
</dbReference>
<accession>A0A430HT99</accession>
<feature type="domain" description="Peptidase S8/S53" evidence="8">
    <location>
        <begin position="190"/>
        <end position="462"/>
    </location>
</feature>
<dbReference type="PROSITE" id="PS00136">
    <property type="entry name" value="SUBTILASE_ASP"/>
    <property type="match status" value="1"/>
</dbReference>
<proteinExistence type="inferred from homology"/>
<dbReference type="InterPro" id="IPR015500">
    <property type="entry name" value="Peptidase_S8_subtilisin-rel"/>
</dbReference>
<keyword evidence="3 6" id="KW-0378">Hydrolase</keyword>
<evidence type="ECO:0000256" key="2">
    <source>
        <dbReference type="ARBA" id="ARBA00022670"/>
    </source>
</evidence>
<dbReference type="RefSeq" id="WP_126072124.1">
    <property type="nucleotide sequence ID" value="NZ_CP051166.1"/>
</dbReference>
<dbReference type="PANTHER" id="PTHR43806">
    <property type="entry name" value="PEPTIDASE S8"/>
    <property type="match status" value="1"/>
</dbReference>
<dbReference type="AlphaFoldDB" id="A0A430HT99"/>
<dbReference type="PROSITE" id="PS00138">
    <property type="entry name" value="SUBTILASE_SER"/>
    <property type="match status" value="1"/>
</dbReference>
<name>A0A430HT99_9BURK</name>
<dbReference type="Pfam" id="PF00082">
    <property type="entry name" value="Peptidase_S8"/>
    <property type="match status" value="1"/>
</dbReference>
<evidence type="ECO:0000256" key="5">
    <source>
        <dbReference type="PIRSR" id="PIRSR615500-1"/>
    </source>
</evidence>
<dbReference type="EMBL" id="RXLQ01000001">
    <property type="protein sequence ID" value="RSZ60740.1"/>
    <property type="molecule type" value="Genomic_DNA"/>
</dbReference>
<dbReference type="GO" id="GO:0004252">
    <property type="term" value="F:serine-type endopeptidase activity"/>
    <property type="evidence" value="ECO:0007669"/>
    <property type="project" value="UniProtKB-UniRule"/>
</dbReference>
<evidence type="ECO:0000259" key="8">
    <source>
        <dbReference type="Pfam" id="PF00082"/>
    </source>
</evidence>
<comment type="similarity">
    <text evidence="1 6 7">Belongs to the peptidase S8 family.</text>
</comment>
<feature type="active site" description="Charge relay system" evidence="5 6">
    <location>
        <position position="199"/>
    </location>
</feature>
<dbReference type="Proteomes" id="UP000278085">
    <property type="component" value="Unassembled WGS sequence"/>
</dbReference>
<sequence length="473" mass="48998">MDTEIKGKPEDVSHRVYRRFKERDRERKAALRQAYDSDIVAKLDRVTERDLGLALRERALSRLWHASAPPARRYKVIVTMRQAAPGSAPQAAPGSRASLLKASLIRRSGLRALERLRPALERCEGVSVRRVLWLTRSLALDADGATVVELAQRADVVGVAHDKPMIAIALDASRPLIRADQVENTLGIAGGGVRVGVLDSGVDFTHPALAPVMGSQFDFTGTGVGDLLGHGTHCAGVVASTDGTRRGVAPRALVSDYKILDANGSGNASNCIAGMQQSVTDGIAVSSNSWGFSHRNGLWTCADGSCVLCTAANAAVAAGQIVVVAAGNENNDSCDTYDTHIRCPGHATDAITVGGSDKSDGLYGSSSIGPAADGRAKPDLVAPGVDIVSARSSIGSDMGGAAPVVDEIWSQASGTSMSTPHVSGVAALMLERNPNLTPAQVKAVLMDTAVAIGGTADEAGAGRVDAFAAVSAV</sequence>
<evidence type="ECO:0000256" key="6">
    <source>
        <dbReference type="PROSITE-ProRule" id="PRU01240"/>
    </source>
</evidence>
<evidence type="ECO:0000256" key="4">
    <source>
        <dbReference type="ARBA" id="ARBA00022825"/>
    </source>
</evidence>
<dbReference type="GO" id="GO:0006508">
    <property type="term" value="P:proteolysis"/>
    <property type="evidence" value="ECO:0007669"/>
    <property type="project" value="UniProtKB-KW"/>
</dbReference>
<keyword evidence="4 6" id="KW-0720">Serine protease</keyword>
<evidence type="ECO:0000256" key="1">
    <source>
        <dbReference type="ARBA" id="ARBA00011073"/>
    </source>
</evidence>
<dbReference type="InterPro" id="IPR000209">
    <property type="entry name" value="Peptidase_S8/S53_dom"/>
</dbReference>
<dbReference type="Gene3D" id="3.40.50.200">
    <property type="entry name" value="Peptidase S8/S53 domain"/>
    <property type="match status" value="1"/>
</dbReference>
<keyword evidence="10" id="KW-1185">Reference proteome</keyword>
<dbReference type="InterPro" id="IPR023827">
    <property type="entry name" value="Peptidase_S8_Asp-AS"/>
</dbReference>
<reference evidence="9 10" key="1">
    <citation type="submission" date="2018-12" db="EMBL/GenBank/DDBJ databases">
        <authorList>
            <person name="Yang E."/>
        </authorList>
    </citation>
    <scope>NUCLEOTIDE SEQUENCE [LARGE SCALE GENOMIC DNA]</scope>
    <source>
        <strain evidence="9 10">SOD</strain>
    </source>
</reference>
<feature type="active site" description="Charge relay system" evidence="5 6">
    <location>
        <position position="416"/>
    </location>
</feature>
<keyword evidence="2 6" id="KW-0645">Protease</keyword>
<dbReference type="OrthoDB" id="9790784at2"/>
<dbReference type="PRINTS" id="PR00723">
    <property type="entry name" value="SUBTILISIN"/>
</dbReference>
<comment type="caution">
    <text evidence="9">The sequence shown here is derived from an EMBL/GenBank/DDBJ whole genome shotgun (WGS) entry which is preliminary data.</text>
</comment>
<dbReference type="PROSITE" id="PS51892">
    <property type="entry name" value="SUBTILASE"/>
    <property type="match status" value="1"/>
</dbReference>
<evidence type="ECO:0000313" key="9">
    <source>
        <dbReference type="EMBL" id="RSZ60740.1"/>
    </source>
</evidence>
<dbReference type="InterPro" id="IPR036852">
    <property type="entry name" value="Peptidase_S8/S53_dom_sf"/>
</dbReference>
<feature type="active site" description="Charge relay system" evidence="5 6">
    <location>
        <position position="230"/>
    </location>
</feature>
<gene>
    <name evidence="9" type="ORF">EJB06_00960</name>
</gene>
<dbReference type="PANTHER" id="PTHR43806:SF11">
    <property type="entry name" value="CEREVISIN-RELATED"/>
    <property type="match status" value="1"/>
</dbReference>
<organism evidence="9 10">
    <name type="scientific">Massilia atriviolacea</name>
    <dbReference type="NCBI Taxonomy" id="2495579"/>
    <lineage>
        <taxon>Bacteria</taxon>
        <taxon>Pseudomonadati</taxon>
        <taxon>Pseudomonadota</taxon>
        <taxon>Betaproteobacteria</taxon>
        <taxon>Burkholderiales</taxon>
        <taxon>Oxalobacteraceae</taxon>
        <taxon>Telluria group</taxon>
        <taxon>Massilia</taxon>
    </lineage>
</organism>
<evidence type="ECO:0000256" key="3">
    <source>
        <dbReference type="ARBA" id="ARBA00022801"/>
    </source>
</evidence>
<dbReference type="PROSITE" id="PS00137">
    <property type="entry name" value="SUBTILASE_HIS"/>
    <property type="match status" value="1"/>
</dbReference>
<protein>
    <recommendedName>
        <fullName evidence="8">Peptidase S8/S53 domain-containing protein</fullName>
    </recommendedName>
</protein>
<dbReference type="InterPro" id="IPR023828">
    <property type="entry name" value="Peptidase_S8_Ser-AS"/>
</dbReference>
<evidence type="ECO:0000313" key="10">
    <source>
        <dbReference type="Proteomes" id="UP000278085"/>
    </source>
</evidence>
<dbReference type="InterPro" id="IPR022398">
    <property type="entry name" value="Peptidase_S8_His-AS"/>
</dbReference>
<evidence type="ECO:0000256" key="7">
    <source>
        <dbReference type="RuleBase" id="RU003355"/>
    </source>
</evidence>